<dbReference type="RefSeq" id="WP_079590182.1">
    <property type="nucleotide sequence ID" value="NZ_FUYN01000006.1"/>
</dbReference>
<feature type="transmembrane region" description="Helical" evidence="1">
    <location>
        <begin position="86"/>
        <end position="108"/>
    </location>
</feature>
<keyword evidence="1" id="KW-1133">Transmembrane helix</keyword>
<feature type="transmembrane region" description="Helical" evidence="1">
    <location>
        <begin position="114"/>
        <end position="138"/>
    </location>
</feature>
<dbReference type="EMBL" id="FUYN01000006">
    <property type="protein sequence ID" value="SKB63581.1"/>
    <property type="molecule type" value="Genomic_DNA"/>
</dbReference>
<protein>
    <submittedName>
        <fullName evidence="2">Uncharacterized protein</fullName>
    </submittedName>
</protein>
<reference evidence="3" key="1">
    <citation type="submission" date="2017-02" db="EMBL/GenBank/DDBJ databases">
        <authorList>
            <person name="Varghese N."/>
            <person name="Submissions S."/>
        </authorList>
    </citation>
    <scope>NUCLEOTIDE SEQUENCE [LARGE SCALE GENOMIC DNA]</scope>
    <source>
        <strain evidence="3">ATCC 35199</strain>
    </source>
</reference>
<feature type="transmembrane region" description="Helical" evidence="1">
    <location>
        <begin position="55"/>
        <end position="74"/>
    </location>
</feature>
<dbReference type="OrthoDB" id="1986592at2"/>
<sequence length="143" mass="16565">MNKIVNHILSFLQLIILAIVFLVQYFSTRKMGMMRHVVYTNQKWEANYPIATYELGAIAVVAIIALIVGIKLFVKLKSENKDAIWMKIFALQMAVSIIYIGFSLIYSTEQIRSYYYINIGLLLTVFLQTMKSCLYITISEKNY</sequence>
<name>A0A1T5CW68_9FIRM</name>
<dbReference type="Proteomes" id="UP000243406">
    <property type="component" value="Unassembled WGS sequence"/>
</dbReference>
<accession>A0A1T5CW68</accession>
<organism evidence="2 3">
    <name type="scientific">Acetoanaerobium noterae</name>
    <dbReference type="NCBI Taxonomy" id="745369"/>
    <lineage>
        <taxon>Bacteria</taxon>
        <taxon>Bacillati</taxon>
        <taxon>Bacillota</taxon>
        <taxon>Clostridia</taxon>
        <taxon>Peptostreptococcales</taxon>
        <taxon>Filifactoraceae</taxon>
        <taxon>Acetoanaerobium</taxon>
    </lineage>
</organism>
<evidence type="ECO:0000313" key="3">
    <source>
        <dbReference type="Proteomes" id="UP000243406"/>
    </source>
</evidence>
<evidence type="ECO:0000313" key="2">
    <source>
        <dbReference type="EMBL" id="SKB63581.1"/>
    </source>
</evidence>
<keyword evidence="1" id="KW-0472">Membrane</keyword>
<keyword evidence="1" id="KW-0812">Transmembrane</keyword>
<dbReference type="AlphaFoldDB" id="A0A1T5CW68"/>
<feature type="transmembrane region" description="Helical" evidence="1">
    <location>
        <begin position="7"/>
        <end position="26"/>
    </location>
</feature>
<evidence type="ECO:0000256" key="1">
    <source>
        <dbReference type="SAM" id="Phobius"/>
    </source>
</evidence>
<gene>
    <name evidence="2" type="ORF">SAMN02745120_2399</name>
</gene>
<proteinExistence type="predicted"/>
<keyword evidence="3" id="KW-1185">Reference proteome</keyword>